<dbReference type="InterPro" id="IPR051836">
    <property type="entry name" value="Kremen_rcpt"/>
</dbReference>
<comment type="caution">
    <text evidence="10">The sequence shown here is derived from an EMBL/GenBank/DDBJ whole genome shotgun (WGS) entry which is preliminary data.</text>
</comment>
<dbReference type="InterPro" id="IPR011047">
    <property type="entry name" value="Quinoprotein_ADH-like_sf"/>
</dbReference>
<sequence length="1913" mass="200390">MQYAKLLGAAAFAFAATFRFASALAATDEIQDADTLQSGYLPNHNLSPDIVNDPGFGILWSISTSGGTNEQFFAKPLVYTPPSTNRQVVIAASAQNFVYIIDAINGTIIKSRQLGKPFSQTDVGCGDVQPYIGIMGTPVIDPATDTIYLFSKSYADPSTSGATGVTNGRYRAYALSALDLTDKFGYPLIIDGANADNDPTKYFMGGTHMQRPSLAMVNGVIWAGVASHCDQYNYTGWIIGIDSATPKIVSLFTTISGPSSIAQSTTGSFQSGAGGGGAGIWQSGMGFPSDNSGRFFVVTGNGKAEQDQIEARNGKNPPQTLEECIISLKIDPITRKITPQDFFQPYQYLNLDSADKDLGSAGFTMLDPTHFNATGVTRMGITGGKNGKIYLVNADNLGGYKMGPSSGDKILQTITPPGGSLFGGIGSYPLEGGYIYAASPNYNTVVYGFGKDSNGNPIFTQVGMTAELNAGRVGTGIPTITSMNGQTGTGILWLTDIDNGLRAWNAVPNNDGSMTRLNLPPVTYAGKWQRPAFGNGKVYVAGSNGKITCLGAPINLPLTCTDVNFGDVTIGTAKTMNVSCQANIAINSFKGLNISPGKYFQASNSSVTGTSLAVGKNVTIPVTLNLTTAGFTPGSITSSLQIMTNNGVTGYSSQQPVSLSANLISSNAFLQLQPQEVSFGGVVWNSSQQQDGIASSMYIKNTGTKPLVILNYAYTNTSVDDIDESTMWTYLSAPKSGSYWYINDGFEAAFPNPGSTVAPGVSVAVELEFQPTQIGDFSTWVAVNTSAGYAIVAMSGTSSTAPIAVLGLETEEGGVSNTLSYDFGNVYVGTVLTANIIILNTGGSPLEITKSKPPAEPELYATHPGDDFAEGQLILAGGNATGGVAFAPFVTTLVNTEPEFYTAAWTLNTDGENFGGPYSVNFTGTIITQQVGPLYQNGSAIYKYLGCFADGTNGTRIAPNKWAYQGRNQNGLCQTTCFNNGYAFALTEYVYECWCGNSVPLPSLKNDDSKCNTPCAGAVNQTCGGTNGYASSWYNSQRYNPTTNLLDGIYARPPGFQQTAGNYTFYGCWSDSTSNRSLKGKSTTSSTNMNITYCANYCSGYQYMATSYGDECYCGNSLGGISEPLTDCNMLCAADQYSYCGAGSRLSLYLAPGATIPNVTATTSTTSTATTTSGTSISSGSTTSTTSGGTPSSTALINLASYNGFTYLSCWTDQTTNRTLAGWGLAPSSSMTIEQCINYCAPNNQYVGMEYGQECWCGPTIMRGTAAPATDCNMPCSGNSIENCGGTARLALYNRTSIVTVQSTTSSSKLTAQSTIATSTSTTQTTTSKTTSSTPTGPTIVPSRGNFTFLSCWTDATDNRTLAGWGLDPSANMTVESCIDFCAPTFQYIGLEDSRECWCGNSLQSGNATAVSDCSEACTGASTENCGGPSRLLVYHKIPYDPSTTTSTATTTSSTTTSSKIAGSPTPTIVHNPGNANYTRFGCVNEPTGGRAMPNGWVLSGTSSTMGVEKCLEYCNGKTWVGLEYGGQCWCSSTPVGFGADAPDSDCNMACGGNSSEYCGAGSKFDLYVWRASLASGTIVLPSSTSVITTQTSSATVSTTGTSLSITTTKASTTVSSTLVSSLTTTTSTSTTKLSSLTLTTSSTTSSPTVTTTRTLTPTTPVTIPTTAISSTSSTTKSQTTATSTATTTTSSSSSKTTSSTSSSPVPSVAAAGTNWNYIGCVLDSVGSRTLPNKTTTTSTMSVEYCSSFCMGKYNLPYAGLENANQCFCSDSIGYGRLPGQTGCTYPCSGNTTEICGGPSRLSVYKNTKWKPTVIPPAVLNWKYNGCWTEITGRAIRGYSFSNVANMTTTSCVSTCIGKGYTVAGLENAQECYCGNTNLATVLAPDNNCNMNCVGNSTEFCGAGSRLQVYFES</sequence>
<dbReference type="Gene3D" id="2.60.40.10">
    <property type="entry name" value="Immunoglobulins"/>
    <property type="match status" value="1"/>
</dbReference>
<accession>A0AAV9WUI4</accession>
<gene>
    <name evidence="10" type="ORF">TWF694_005500</name>
</gene>
<comment type="subcellular location">
    <subcellularLocation>
        <location evidence="1">Membrane</location>
        <topology evidence="1">Single-pass membrane protein</topology>
    </subcellularLocation>
</comment>
<feature type="domain" description="WSC" evidence="9">
    <location>
        <begin position="941"/>
        <end position="1035"/>
    </location>
</feature>
<feature type="region of interest" description="Disordered" evidence="7">
    <location>
        <begin position="1443"/>
        <end position="1466"/>
    </location>
</feature>
<evidence type="ECO:0000256" key="4">
    <source>
        <dbReference type="ARBA" id="ARBA00022989"/>
    </source>
</evidence>
<feature type="region of interest" description="Disordered" evidence="7">
    <location>
        <begin position="1313"/>
        <end position="1338"/>
    </location>
</feature>
<proteinExistence type="predicted"/>
<evidence type="ECO:0000256" key="1">
    <source>
        <dbReference type="ARBA" id="ARBA00004167"/>
    </source>
</evidence>
<keyword evidence="11" id="KW-1185">Reference proteome</keyword>
<feature type="domain" description="WSC" evidence="9">
    <location>
        <begin position="1346"/>
        <end position="1438"/>
    </location>
</feature>
<feature type="domain" description="WSC" evidence="9">
    <location>
        <begin position="1062"/>
        <end position="1152"/>
    </location>
</feature>
<dbReference type="InterPro" id="IPR002889">
    <property type="entry name" value="WSC_carb-bd"/>
</dbReference>
<keyword evidence="4" id="KW-1133">Transmembrane helix</keyword>
<dbReference type="SMART" id="SM00321">
    <property type="entry name" value="WSC"/>
    <property type="match status" value="7"/>
</dbReference>
<feature type="compositionally biased region" description="Low complexity" evidence="7">
    <location>
        <begin position="1443"/>
        <end position="1459"/>
    </location>
</feature>
<keyword evidence="3 8" id="KW-0732">Signal</keyword>
<keyword evidence="6" id="KW-0325">Glycoprotein</keyword>
<evidence type="ECO:0000256" key="2">
    <source>
        <dbReference type="ARBA" id="ARBA00022692"/>
    </source>
</evidence>
<keyword evidence="5" id="KW-0472">Membrane</keyword>
<organism evidence="10 11">
    <name type="scientific">Orbilia ellipsospora</name>
    <dbReference type="NCBI Taxonomy" id="2528407"/>
    <lineage>
        <taxon>Eukaryota</taxon>
        <taxon>Fungi</taxon>
        <taxon>Dikarya</taxon>
        <taxon>Ascomycota</taxon>
        <taxon>Pezizomycotina</taxon>
        <taxon>Orbiliomycetes</taxon>
        <taxon>Orbiliales</taxon>
        <taxon>Orbiliaceae</taxon>
        <taxon>Orbilia</taxon>
    </lineage>
</organism>
<dbReference type="GO" id="GO:0005886">
    <property type="term" value="C:plasma membrane"/>
    <property type="evidence" value="ECO:0007669"/>
    <property type="project" value="TreeGrafter"/>
</dbReference>
<keyword evidence="2" id="KW-0812">Transmembrane</keyword>
<evidence type="ECO:0000313" key="11">
    <source>
        <dbReference type="Proteomes" id="UP001365542"/>
    </source>
</evidence>
<reference evidence="10 11" key="1">
    <citation type="submission" date="2019-10" db="EMBL/GenBank/DDBJ databases">
        <authorList>
            <person name="Palmer J.M."/>
        </authorList>
    </citation>
    <scope>NUCLEOTIDE SEQUENCE [LARGE SCALE GENOMIC DNA]</scope>
    <source>
        <strain evidence="10 11">TWF694</strain>
    </source>
</reference>
<feature type="domain" description="WSC" evidence="9">
    <location>
        <begin position="1715"/>
        <end position="1808"/>
    </location>
</feature>
<feature type="chain" id="PRO_5043877816" description="WSC domain-containing protein" evidence="8">
    <location>
        <begin position="24"/>
        <end position="1913"/>
    </location>
</feature>
<dbReference type="SUPFAM" id="SSF50998">
    <property type="entry name" value="Quinoprotein alcohol dehydrogenase-like"/>
    <property type="match status" value="1"/>
</dbReference>
<feature type="domain" description="WSC" evidence="9">
    <location>
        <begin position="1821"/>
        <end position="1913"/>
    </location>
</feature>
<dbReference type="PANTHER" id="PTHR24269">
    <property type="entry name" value="KREMEN PROTEIN"/>
    <property type="match status" value="1"/>
</dbReference>
<dbReference type="Proteomes" id="UP001365542">
    <property type="component" value="Unassembled WGS sequence"/>
</dbReference>
<dbReference type="PANTHER" id="PTHR24269:SF16">
    <property type="entry name" value="PROTEIN SLG1"/>
    <property type="match status" value="1"/>
</dbReference>
<feature type="region of interest" description="Disordered" evidence="7">
    <location>
        <begin position="1164"/>
        <end position="1190"/>
    </location>
</feature>
<dbReference type="InterPro" id="IPR013783">
    <property type="entry name" value="Ig-like_fold"/>
</dbReference>
<feature type="domain" description="WSC" evidence="9">
    <location>
        <begin position="1477"/>
        <end position="1571"/>
    </location>
</feature>
<evidence type="ECO:0000256" key="3">
    <source>
        <dbReference type="ARBA" id="ARBA00022729"/>
    </source>
</evidence>
<dbReference type="PROSITE" id="PS51212">
    <property type="entry name" value="WSC"/>
    <property type="match status" value="7"/>
</dbReference>
<feature type="domain" description="WSC" evidence="9">
    <location>
        <begin position="1204"/>
        <end position="1296"/>
    </location>
</feature>
<feature type="region of interest" description="Disordered" evidence="7">
    <location>
        <begin position="1640"/>
        <end position="1708"/>
    </location>
</feature>
<evidence type="ECO:0000256" key="5">
    <source>
        <dbReference type="ARBA" id="ARBA00023136"/>
    </source>
</evidence>
<evidence type="ECO:0000256" key="6">
    <source>
        <dbReference type="ARBA" id="ARBA00023180"/>
    </source>
</evidence>
<evidence type="ECO:0000313" key="10">
    <source>
        <dbReference type="EMBL" id="KAK6525361.1"/>
    </source>
</evidence>
<evidence type="ECO:0000256" key="7">
    <source>
        <dbReference type="SAM" id="MobiDB-lite"/>
    </source>
</evidence>
<evidence type="ECO:0000259" key="9">
    <source>
        <dbReference type="PROSITE" id="PS51212"/>
    </source>
</evidence>
<name>A0AAV9WUI4_9PEZI</name>
<feature type="signal peptide" evidence="8">
    <location>
        <begin position="1"/>
        <end position="23"/>
    </location>
</feature>
<dbReference type="EMBL" id="JAVHJO010000017">
    <property type="protein sequence ID" value="KAK6525361.1"/>
    <property type="molecule type" value="Genomic_DNA"/>
</dbReference>
<evidence type="ECO:0000256" key="8">
    <source>
        <dbReference type="SAM" id="SignalP"/>
    </source>
</evidence>
<protein>
    <recommendedName>
        <fullName evidence="9">WSC domain-containing protein</fullName>
    </recommendedName>
</protein>
<dbReference type="Pfam" id="PF01822">
    <property type="entry name" value="WSC"/>
    <property type="match status" value="7"/>
</dbReference>